<feature type="transmembrane region" description="Helical" evidence="7">
    <location>
        <begin position="690"/>
        <end position="714"/>
    </location>
</feature>
<dbReference type="InterPro" id="IPR001611">
    <property type="entry name" value="Leu-rich_rpt"/>
</dbReference>
<dbReference type="Proteomes" id="UP000266723">
    <property type="component" value="Unassembled WGS sequence"/>
</dbReference>
<dbReference type="SUPFAM" id="SSF52058">
    <property type="entry name" value="L domain-like"/>
    <property type="match status" value="2"/>
</dbReference>
<evidence type="ECO:0000256" key="7">
    <source>
        <dbReference type="SAM" id="Phobius"/>
    </source>
</evidence>
<dbReference type="SMART" id="SM00369">
    <property type="entry name" value="LRR_TYP"/>
    <property type="match status" value="8"/>
</dbReference>
<feature type="domain" description="Leucine-rich repeat-containing N-terminal plant-type" evidence="8">
    <location>
        <begin position="38"/>
        <end position="80"/>
    </location>
</feature>
<feature type="transmembrane region" description="Helical" evidence="7">
    <location>
        <begin position="7"/>
        <end position="29"/>
    </location>
</feature>
<evidence type="ECO:0000256" key="3">
    <source>
        <dbReference type="ARBA" id="ARBA00022737"/>
    </source>
</evidence>
<evidence type="ECO:0000259" key="8">
    <source>
        <dbReference type="Pfam" id="PF08263"/>
    </source>
</evidence>
<dbReference type="PANTHER" id="PTHR48056:SF67">
    <property type="entry name" value="LEUCINE-RICH REPEAT-CONTAINING N-TERMINAL PLANT-TYPE DOMAIN-CONTAINING PROTEIN"/>
    <property type="match status" value="1"/>
</dbReference>
<dbReference type="InterPro" id="IPR003591">
    <property type="entry name" value="Leu-rich_rpt_typical-subtyp"/>
</dbReference>
<keyword evidence="2 7" id="KW-0812">Transmembrane</keyword>
<dbReference type="Pfam" id="PF00560">
    <property type="entry name" value="LRR_1"/>
    <property type="match status" value="5"/>
</dbReference>
<keyword evidence="1" id="KW-0433">Leucine-rich repeat</keyword>
<accession>A0ABQ7C3K7</accession>
<organism evidence="9 10">
    <name type="scientific">Brassica cretica</name>
    <name type="common">Mustard</name>
    <dbReference type="NCBI Taxonomy" id="69181"/>
    <lineage>
        <taxon>Eukaryota</taxon>
        <taxon>Viridiplantae</taxon>
        <taxon>Streptophyta</taxon>
        <taxon>Embryophyta</taxon>
        <taxon>Tracheophyta</taxon>
        <taxon>Spermatophyta</taxon>
        <taxon>Magnoliopsida</taxon>
        <taxon>eudicotyledons</taxon>
        <taxon>Gunneridae</taxon>
        <taxon>Pentapetalae</taxon>
        <taxon>rosids</taxon>
        <taxon>malvids</taxon>
        <taxon>Brassicales</taxon>
        <taxon>Brassicaceae</taxon>
        <taxon>Brassiceae</taxon>
        <taxon>Brassica</taxon>
    </lineage>
</organism>
<evidence type="ECO:0000256" key="1">
    <source>
        <dbReference type="ARBA" id="ARBA00022614"/>
    </source>
</evidence>
<gene>
    <name evidence="9" type="ORF">DY000_02009539</name>
</gene>
<keyword evidence="3" id="KW-0677">Repeat</keyword>
<dbReference type="PRINTS" id="PR00019">
    <property type="entry name" value="LEURICHRPT"/>
</dbReference>
<dbReference type="PROSITE" id="PS51450">
    <property type="entry name" value="LRR"/>
    <property type="match status" value="1"/>
</dbReference>
<protein>
    <recommendedName>
        <fullName evidence="8">Leucine-rich repeat-containing N-terminal plant-type domain-containing protein</fullName>
    </recommendedName>
</protein>
<keyword evidence="6" id="KW-0325">Glycoprotein</keyword>
<keyword evidence="4 7" id="KW-1133">Transmembrane helix</keyword>
<proteinExistence type="predicted"/>
<keyword evidence="5 7" id="KW-0472">Membrane</keyword>
<name>A0ABQ7C3K7_BRACR</name>
<evidence type="ECO:0000256" key="2">
    <source>
        <dbReference type="ARBA" id="ARBA00022692"/>
    </source>
</evidence>
<comment type="caution">
    <text evidence="9">The sequence shown here is derived from an EMBL/GenBank/DDBJ whole genome shotgun (WGS) entry which is preliminary data.</text>
</comment>
<dbReference type="Pfam" id="PF08263">
    <property type="entry name" value="LRRNT_2"/>
    <property type="match status" value="1"/>
</dbReference>
<reference evidence="9 10" key="1">
    <citation type="journal article" date="2020" name="BMC Genomics">
        <title>Intraspecific diversification of the crop wild relative Brassica cretica Lam. using demographic model selection.</title>
        <authorList>
            <person name="Kioukis A."/>
            <person name="Michalopoulou V.A."/>
            <person name="Briers L."/>
            <person name="Pirintsos S."/>
            <person name="Studholme D.J."/>
            <person name="Pavlidis P."/>
            <person name="Sarris P.F."/>
        </authorList>
    </citation>
    <scope>NUCLEOTIDE SEQUENCE [LARGE SCALE GENOMIC DNA]</scope>
    <source>
        <strain evidence="10">cv. PFS-1207/04</strain>
    </source>
</reference>
<evidence type="ECO:0000256" key="5">
    <source>
        <dbReference type="ARBA" id="ARBA00023136"/>
    </source>
</evidence>
<dbReference type="Gene3D" id="3.80.10.10">
    <property type="entry name" value="Ribonuclease Inhibitor"/>
    <property type="match status" value="4"/>
</dbReference>
<dbReference type="InterPro" id="IPR032675">
    <property type="entry name" value="LRR_dom_sf"/>
</dbReference>
<dbReference type="EMBL" id="QGKV02000832">
    <property type="protein sequence ID" value="KAF3545923.1"/>
    <property type="molecule type" value="Genomic_DNA"/>
</dbReference>
<dbReference type="Pfam" id="PF13855">
    <property type="entry name" value="LRR_8"/>
    <property type="match status" value="3"/>
</dbReference>
<evidence type="ECO:0000256" key="4">
    <source>
        <dbReference type="ARBA" id="ARBA00022989"/>
    </source>
</evidence>
<dbReference type="InterPro" id="IPR050647">
    <property type="entry name" value="Plant_LRR-RLKs"/>
</dbReference>
<evidence type="ECO:0000313" key="9">
    <source>
        <dbReference type="EMBL" id="KAF3545923.1"/>
    </source>
</evidence>
<dbReference type="InterPro" id="IPR013210">
    <property type="entry name" value="LRR_N_plant-typ"/>
</dbReference>
<sequence>MISSHSYWFSSVVTLYFFFLIFLVLHTLASPIHHYCCHDQRDALLEFKHEFRVNESNSGPYLSSWNNNRDCCVWEGVTCDAKSGKVISLYLYDIPLNNSLKPNSSLFKLQHLRNLTLIACYLYGEIPSSIGNLTQLEFLYLDSNNFKRYIPASFANFTKLSFLDLSNNQFTLEYFDVGGNSFFGPFPTSLFMNPSLTRVDLWGNNFTGPVEFKNISSSSKLQILYLDDNNFTGPIPKSISNFPYLYRLDLSDNNLIGPIPRSLSKLVNLDSLDLSHNNFIEPIPIFISKLVNLILLNLSHNNLEGKISGWLWHVPTLILSHNSFNRFEKSLKVYDLSHSVTLDLSSNVFRGPLPHWICELRPSTLLDLSNNSFSGSIPQCFRNTVAGLTSLNLKKNNFSGIFPSNIFVNATNLASLDISYNQLEGKLPESLFDCTMLVFLNVQNNKIKDKFLFSLSSLNVLILRSNEFYGPLYHPHVSIAFQSLRVIDISHNHFNGTLPPFYFSNWLEMIMLAEEFQGHNMYMGYDLFDDPFRYSMEIVNKGVDTLFELIRTDFGAIDFSGNNFSGKIPKSIGLLKGLRLLNLSSNRFSNHIPQSLANLTNLEELDLSQNQLSGQIPRNLVRLSFLSIMNFSHNNLEGPIPRSTQFQRQNCSSFMDNPKLYGLEDICGKTHFPNPTPRESEDLSEPEEQVISWIAAAIAYGPGVFCGLVIGHIFSQGRYNWFM</sequence>
<dbReference type="PANTHER" id="PTHR48056">
    <property type="entry name" value="LRR RECEPTOR-LIKE SERINE/THREONINE-PROTEIN KINASE-RELATED"/>
    <property type="match status" value="1"/>
</dbReference>
<evidence type="ECO:0000256" key="6">
    <source>
        <dbReference type="ARBA" id="ARBA00023180"/>
    </source>
</evidence>
<evidence type="ECO:0000313" key="10">
    <source>
        <dbReference type="Proteomes" id="UP000266723"/>
    </source>
</evidence>
<keyword evidence="10" id="KW-1185">Reference proteome</keyword>